<dbReference type="GO" id="GO:0051920">
    <property type="term" value="F:peroxiredoxin activity"/>
    <property type="evidence" value="ECO:0007669"/>
    <property type="project" value="InterPro"/>
</dbReference>
<dbReference type="Gene3D" id="1.20.1290.10">
    <property type="entry name" value="AhpD-like"/>
    <property type="match status" value="2"/>
</dbReference>
<proteinExistence type="predicted"/>
<dbReference type="EMBL" id="FMSH01000118">
    <property type="protein sequence ID" value="SCU74817.1"/>
    <property type="molecule type" value="Genomic_DNA"/>
</dbReference>
<name>A0A1K0JHR4_CUPNE</name>
<reference evidence="2" key="1">
    <citation type="submission" date="2016-09" db="EMBL/GenBank/DDBJ databases">
        <authorList>
            <person name="Capua I."/>
            <person name="De Benedictis P."/>
            <person name="Joannis T."/>
            <person name="Lombin L.H."/>
            <person name="Cattoli G."/>
        </authorList>
    </citation>
    <scope>NUCLEOTIDE SEQUENCE</scope>
    <source>
        <strain evidence="2">B9</strain>
    </source>
</reference>
<dbReference type="InterPro" id="IPR003779">
    <property type="entry name" value="CMD-like"/>
</dbReference>
<organism evidence="2">
    <name type="scientific">Cupriavidus necator</name>
    <name type="common">Alcaligenes eutrophus</name>
    <name type="synonym">Ralstonia eutropha</name>
    <dbReference type="NCBI Taxonomy" id="106590"/>
    <lineage>
        <taxon>Bacteria</taxon>
        <taxon>Pseudomonadati</taxon>
        <taxon>Pseudomonadota</taxon>
        <taxon>Betaproteobacteria</taxon>
        <taxon>Burkholderiales</taxon>
        <taxon>Burkholderiaceae</taxon>
        <taxon>Cupriavidus</taxon>
    </lineage>
</organism>
<dbReference type="PANTHER" id="PTHR33930">
    <property type="entry name" value="ALKYL HYDROPEROXIDE REDUCTASE AHPD"/>
    <property type="match status" value="1"/>
</dbReference>
<feature type="domain" description="Carboxymuconolactone decarboxylase-like" evidence="1">
    <location>
        <begin position="35"/>
        <end position="120"/>
    </location>
</feature>
<protein>
    <recommendedName>
        <fullName evidence="1">Carboxymuconolactone decarboxylase-like domain-containing protein</fullName>
    </recommendedName>
</protein>
<dbReference type="InterPro" id="IPR029032">
    <property type="entry name" value="AhpD-like"/>
</dbReference>
<dbReference type="PANTHER" id="PTHR33930:SF2">
    <property type="entry name" value="BLR3452 PROTEIN"/>
    <property type="match status" value="1"/>
</dbReference>
<dbReference type="RefSeq" id="WP_340522612.1">
    <property type="nucleotide sequence ID" value="NZ_FMSH01000118.1"/>
</dbReference>
<evidence type="ECO:0000259" key="1">
    <source>
        <dbReference type="Pfam" id="PF02627"/>
    </source>
</evidence>
<dbReference type="SUPFAM" id="SSF69118">
    <property type="entry name" value="AhpD-like"/>
    <property type="match status" value="1"/>
</dbReference>
<dbReference type="Pfam" id="PF02627">
    <property type="entry name" value="CMD"/>
    <property type="match status" value="1"/>
</dbReference>
<evidence type="ECO:0000313" key="2">
    <source>
        <dbReference type="EMBL" id="SCU74817.1"/>
    </source>
</evidence>
<accession>A0A1K0JHR4</accession>
<sequence length="240" mass="25844">MTEILQTDRAAIKAEFVRERGYWRPWTETLLREHPAFLRAYARYAGHPARRGPLSERMVELIYIALDASGSHLFEPGLRTHMTRALDLGVRPAELFDVLHLVAAQGLDGVTQAAALLAEECGLAPDSGHACGDALSALRALDPDYAAAVHEFLALHGPGDGLSAAEKCLLRVALAACFTAHHPEALRQHLREGLRFGLQRAELLQAIQLGAHLAVHGTALGAQVYASLTPPHTAPAATNP</sequence>
<gene>
    <name evidence="2" type="ORF">CNECB9_2040003</name>
</gene>
<dbReference type="AlphaFoldDB" id="A0A1K0JHR4"/>